<organism evidence="13 17">
    <name type="scientific">Roseburia intestinalis</name>
    <dbReference type="NCBI Taxonomy" id="166486"/>
    <lineage>
        <taxon>Bacteria</taxon>
        <taxon>Bacillati</taxon>
        <taxon>Bacillota</taxon>
        <taxon>Clostridia</taxon>
        <taxon>Lachnospirales</taxon>
        <taxon>Lachnospiraceae</taxon>
        <taxon>Roseburia</taxon>
    </lineage>
</organism>
<dbReference type="Gene3D" id="3.40.140.10">
    <property type="entry name" value="Cytidine Deaminase, domain 2"/>
    <property type="match status" value="1"/>
</dbReference>
<reference evidence="9 19" key="2">
    <citation type="journal article" date="2019" name="Nat. Med.">
        <title>A library of human gut bacterial isolates paired with longitudinal multiomics data enables mechanistic microbiome research.</title>
        <authorList>
            <person name="Poyet M."/>
            <person name="Groussin M."/>
            <person name="Gibbons S.M."/>
            <person name="Avila-Pacheco J."/>
            <person name="Jiang X."/>
            <person name="Kearney S.M."/>
            <person name="Perrotta A.R."/>
            <person name="Berdy B."/>
            <person name="Zhao S."/>
            <person name="Lieberman T.D."/>
            <person name="Swanson P.K."/>
            <person name="Smith M."/>
            <person name="Roesemann S."/>
            <person name="Alexander J.E."/>
            <person name="Rich S.A."/>
            <person name="Livny J."/>
            <person name="Vlamakis H."/>
            <person name="Clish C."/>
            <person name="Bullock K."/>
            <person name="Deik A."/>
            <person name="Scott J."/>
            <person name="Pierce K.A."/>
            <person name="Xavier R.J."/>
            <person name="Alm E.J."/>
        </authorList>
    </citation>
    <scope>NUCLEOTIDE SEQUENCE [LARGE SCALE GENOMIC DNA]</scope>
    <source>
        <strain evidence="9 19">BIOML-A1</strain>
    </source>
</reference>
<keyword evidence="2" id="KW-0645">Protease</keyword>
<comment type="similarity">
    <text evidence="1 7">Belongs to the UPF0758 family.</text>
</comment>
<dbReference type="GO" id="GO:0006508">
    <property type="term" value="P:proteolysis"/>
    <property type="evidence" value="ECO:0007669"/>
    <property type="project" value="UniProtKB-KW"/>
</dbReference>
<reference evidence="10 20" key="3">
    <citation type="submission" date="2019-10" db="EMBL/GenBank/DDBJ databases">
        <title>Roseburia spp. ameliorate alcoholic fatty liver via restoration of gut barrier function.</title>
        <authorList>
            <person name="Seo B."/>
            <person name="Ko G."/>
        </authorList>
    </citation>
    <scope>NUCLEOTIDE SEQUENCE [LARGE SCALE GENOMIC DNA]</scope>
    <source>
        <strain evidence="10 20">SNUG30017</strain>
    </source>
</reference>
<evidence type="ECO:0000313" key="18">
    <source>
        <dbReference type="Proteomes" id="UP000284465"/>
    </source>
</evidence>
<keyword evidence="5" id="KW-0862">Zinc</keyword>
<keyword evidence="4" id="KW-0378">Hydrolase</keyword>
<dbReference type="Proteomes" id="UP000479531">
    <property type="component" value="Unassembled WGS sequence"/>
</dbReference>
<dbReference type="EMBL" id="QSHO01000001">
    <property type="protein sequence ID" value="RHC20805.1"/>
    <property type="molecule type" value="Genomic_DNA"/>
</dbReference>
<feature type="domain" description="MPN" evidence="8">
    <location>
        <begin position="119"/>
        <end position="241"/>
    </location>
</feature>
<dbReference type="InterPro" id="IPR025657">
    <property type="entry name" value="RadC_JAB"/>
</dbReference>
<dbReference type="Proteomes" id="UP000478483">
    <property type="component" value="Unassembled WGS sequence"/>
</dbReference>
<gene>
    <name evidence="9" type="primary">radC</name>
    <name evidence="13" type="ORF">DW264_01860</name>
    <name evidence="12" type="ORF">DW856_00900</name>
    <name evidence="11" type="ORF">DW927_01830</name>
    <name evidence="14" type="ORF">DWZ31_00775</name>
    <name evidence="10" type="ORF">GCK47_13100</name>
    <name evidence="9" type="ORF">GMD50_03675</name>
</gene>
<dbReference type="Proteomes" id="UP000283513">
    <property type="component" value="Unassembled WGS sequence"/>
</dbReference>
<dbReference type="CDD" id="cd08071">
    <property type="entry name" value="MPN_DUF2466"/>
    <property type="match status" value="1"/>
</dbReference>
<keyword evidence="6" id="KW-0482">Metalloprotease</keyword>
<dbReference type="Pfam" id="PF04002">
    <property type="entry name" value="RadC"/>
    <property type="match status" value="1"/>
</dbReference>
<accession>A0A1Q6SGR1</accession>
<reference evidence="15 16" key="1">
    <citation type="submission" date="2018-08" db="EMBL/GenBank/DDBJ databases">
        <title>A genome reference for cultivated species of the human gut microbiota.</title>
        <authorList>
            <person name="Zou Y."/>
            <person name="Xue W."/>
            <person name="Luo G."/>
        </authorList>
    </citation>
    <scope>NUCLEOTIDE SEQUENCE [LARGE SCALE GENOMIC DNA]</scope>
    <source>
        <strain evidence="14 16">AF31-21AC</strain>
        <strain evidence="13 17">AM22-21LB</strain>
        <strain evidence="12 15">AM37-1AC</strain>
        <strain evidence="11 18">AM43-11</strain>
    </source>
</reference>
<evidence type="ECO:0000256" key="6">
    <source>
        <dbReference type="ARBA" id="ARBA00023049"/>
    </source>
</evidence>
<protein>
    <submittedName>
        <fullName evidence="9">DNA repair protein RadC</fullName>
    </submittedName>
    <submittedName>
        <fullName evidence="13">JAB domain-containing protein</fullName>
    </submittedName>
</protein>
<evidence type="ECO:0000256" key="3">
    <source>
        <dbReference type="ARBA" id="ARBA00022723"/>
    </source>
</evidence>
<evidence type="ECO:0000256" key="7">
    <source>
        <dbReference type="RuleBase" id="RU003797"/>
    </source>
</evidence>
<dbReference type="AlphaFoldDB" id="A0A1Q6SGR1"/>
<dbReference type="EMBL" id="QRQN01000001">
    <property type="protein sequence ID" value="RHN12017.1"/>
    <property type="molecule type" value="Genomic_DNA"/>
</dbReference>
<evidence type="ECO:0000313" key="12">
    <source>
        <dbReference type="EMBL" id="RHC20805.1"/>
    </source>
</evidence>
<dbReference type="PANTHER" id="PTHR30471:SF3">
    <property type="entry name" value="UPF0758 PROTEIN YEES-RELATED"/>
    <property type="match status" value="1"/>
</dbReference>
<evidence type="ECO:0000313" key="16">
    <source>
        <dbReference type="Proteomes" id="UP000283586"/>
    </source>
</evidence>
<dbReference type="Pfam" id="PF20582">
    <property type="entry name" value="UPF0758_N"/>
    <property type="match status" value="1"/>
</dbReference>
<dbReference type="InterPro" id="IPR046778">
    <property type="entry name" value="UPF0758_N"/>
</dbReference>
<dbReference type="EMBL" id="WNAJ01000003">
    <property type="protein sequence ID" value="MTR84170.1"/>
    <property type="molecule type" value="Genomic_DNA"/>
</dbReference>
<evidence type="ECO:0000256" key="5">
    <source>
        <dbReference type="ARBA" id="ARBA00022833"/>
    </source>
</evidence>
<evidence type="ECO:0000313" key="9">
    <source>
        <dbReference type="EMBL" id="MTR84170.1"/>
    </source>
</evidence>
<dbReference type="EMBL" id="WGGT01000017">
    <property type="protein sequence ID" value="MVQ46613.1"/>
    <property type="molecule type" value="Genomic_DNA"/>
</dbReference>
<proteinExistence type="inferred from homology"/>
<evidence type="ECO:0000313" key="17">
    <source>
        <dbReference type="Proteomes" id="UP000284051"/>
    </source>
</evidence>
<name>A0A1Q6SGR1_9FIRM</name>
<dbReference type="NCBIfam" id="TIGR00608">
    <property type="entry name" value="radc"/>
    <property type="match status" value="1"/>
</dbReference>
<evidence type="ECO:0000256" key="1">
    <source>
        <dbReference type="ARBA" id="ARBA00010243"/>
    </source>
</evidence>
<evidence type="ECO:0000313" key="15">
    <source>
        <dbReference type="Proteomes" id="UP000283513"/>
    </source>
</evidence>
<dbReference type="InterPro" id="IPR020891">
    <property type="entry name" value="UPF0758_CS"/>
</dbReference>
<comment type="caution">
    <text evidence="13">The sequence shown here is derived from an EMBL/GenBank/DDBJ whole genome shotgun (WGS) entry which is preliminary data.</text>
</comment>
<evidence type="ECO:0000256" key="2">
    <source>
        <dbReference type="ARBA" id="ARBA00022670"/>
    </source>
</evidence>
<sequence>MYASRESREEAFMNKITTVKELPDSEKPYEKFLTYGPEYLSDAELLAVIIRSGTSGLKSVEVAQNLLNDGHRNLLNLYDIPFEKMQKIRGIGPIKAIQLKCIAELSKRIAQTKSAPNVCMTNPRTIADYYMEHLRHENKEHLIVCMFDNKCHMKGDKLLSVGSANETIVSPREVFETAINCHAAHLILVHNHPSGIPEPSHADDVVTKRILNCGQLMGIPLSDHVIIGDHSYFSYRENNRIVV</sequence>
<evidence type="ECO:0000313" key="10">
    <source>
        <dbReference type="EMBL" id="MVQ46613.1"/>
    </source>
</evidence>
<dbReference type="InterPro" id="IPR037518">
    <property type="entry name" value="MPN"/>
</dbReference>
<keyword evidence="3" id="KW-0479">Metal-binding</keyword>
<dbReference type="Proteomes" id="UP000284051">
    <property type="component" value="Unassembled WGS sequence"/>
</dbReference>
<dbReference type="InterPro" id="IPR001405">
    <property type="entry name" value="UPF0758"/>
</dbReference>
<dbReference type="OrthoDB" id="9804482at2"/>
<dbReference type="EMBL" id="QSFP01000002">
    <property type="protein sequence ID" value="RHA69580.1"/>
    <property type="molecule type" value="Genomic_DNA"/>
</dbReference>
<dbReference type="Proteomes" id="UP000283586">
    <property type="component" value="Unassembled WGS sequence"/>
</dbReference>
<evidence type="ECO:0000259" key="8">
    <source>
        <dbReference type="PROSITE" id="PS50249"/>
    </source>
</evidence>
<dbReference type="PANTHER" id="PTHR30471">
    <property type="entry name" value="DNA REPAIR PROTEIN RADC"/>
    <property type="match status" value="1"/>
</dbReference>
<dbReference type="PROSITE" id="PS50249">
    <property type="entry name" value="MPN"/>
    <property type="match status" value="1"/>
</dbReference>
<evidence type="ECO:0000313" key="13">
    <source>
        <dbReference type="EMBL" id="RHG30230.1"/>
    </source>
</evidence>
<evidence type="ECO:0000313" key="11">
    <source>
        <dbReference type="EMBL" id="RHA69580.1"/>
    </source>
</evidence>
<dbReference type="NCBIfam" id="NF000642">
    <property type="entry name" value="PRK00024.1"/>
    <property type="match status" value="1"/>
</dbReference>
<evidence type="ECO:0000313" key="19">
    <source>
        <dbReference type="Proteomes" id="UP000478483"/>
    </source>
</evidence>
<dbReference type="GO" id="GO:0046872">
    <property type="term" value="F:metal ion binding"/>
    <property type="evidence" value="ECO:0007669"/>
    <property type="project" value="UniProtKB-KW"/>
</dbReference>
<evidence type="ECO:0000313" key="14">
    <source>
        <dbReference type="EMBL" id="RHN12017.1"/>
    </source>
</evidence>
<dbReference type="Proteomes" id="UP000284465">
    <property type="component" value="Unassembled WGS sequence"/>
</dbReference>
<evidence type="ECO:0000256" key="4">
    <source>
        <dbReference type="ARBA" id="ARBA00022801"/>
    </source>
</evidence>
<dbReference type="PROSITE" id="PS01302">
    <property type="entry name" value="UPF0758"/>
    <property type="match status" value="1"/>
</dbReference>
<dbReference type="GO" id="GO:0008237">
    <property type="term" value="F:metallopeptidase activity"/>
    <property type="evidence" value="ECO:0007669"/>
    <property type="project" value="UniProtKB-KW"/>
</dbReference>
<dbReference type="EMBL" id="QRID01000002">
    <property type="protein sequence ID" value="RHG30230.1"/>
    <property type="molecule type" value="Genomic_DNA"/>
</dbReference>
<evidence type="ECO:0000313" key="20">
    <source>
        <dbReference type="Proteomes" id="UP000479531"/>
    </source>
</evidence>